<gene>
    <name evidence="4" type="ORF">H8S64_13525</name>
</gene>
<dbReference type="Gene3D" id="2.60.40.2580">
    <property type="match status" value="1"/>
</dbReference>
<evidence type="ECO:0000313" key="4">
    <source>
        <dbReference type="EMBL" id="MBC5622123.1"/>
    </source>
</evidence>
<evidence type="ECO:0000256" key="2">
    <source>
        <dbReference type="SAM" id="SignalP"/>
    </source>
</evidence>
<dbReference type="Pfam" id="PF15495">
    <property type="entry name" value="Fimbrillin_C"/>
    <property type="match status" value="1"/>
</dbReference>
<keyword evidence="2" id="KW-0732">Signal</keyword>
<accession>A0ABR7D2G5</accession>
<feature type="chain" id="PRO_5045832642" evidence="2">
    <location>
        <begin position="22"/>
        <end position="540"/>
    </location>
</feature>
<name>A0ABR7D2G5_9BACT</name>
<proteinExistence type="predicted"/>
<comment type="caution">
    <text evidence="4">The sequence shown here is derived from an EMBL/GenBank/DDBJ whole genome shotgun (WGS) entry which is preliminary data.</text>
</comment>
<evidence type="ECO:0000256" key="1">
    <source>
        <dbReference type="SAM" id="MobiDB-lite"/>
    </source>
</evidence>
<dbReference type="Gene3D" id="2.60.40.3690">
    <property type="match status" value="1"/>
</dbReference>
<dbReference type="InterPro" id="IPR047786">
    <property type="entry name" value="Mfa1_fim"/>
</dbReference>
<dbReference type="InterPro" id="IPR029140">
    <property type="entry name" value="Mfa1_C"/>
</dbReference>
<evidence type="ECO:0000313" key="5">
    <source>
        <dbReference type="Proteomes" id="UP000646484"/>
    </source>
</evidence>
<feature type="domain" description="Minor fimbrium subunit Mfa1 C-terminal" evidence="3">
    <location>
        <begin position="456"/>
        <end position="537"/>
    </location>
</feature>
<dbReference type="RefSeq" id="WP_186976599.1">
    <property type="nucleotide sequence ID" value="NZ_JACOOH010000005.1"/>
</dbReference>
<evidence type="ECO:0000259" key="3">
    <source>
        <dbReference type="Pfam" id="PF15495"/>
    </source>
</evidence>
<protein>
    <submittedName>
        <fullName evidence="4">Mfa1 fimbrilin C-terminal domain-containing protein</fullName>
    </submittedName>
</protein>
<feature type="signal peptide" evidence="2">
    <location>
        <begin position="1"/>
        <end position="21"/>
    </location>
</feature>
<dbReference type="PROSITE" id="PS51257">
    <property type="entry name" value="PROKAR_LIPOPROTEIN"/>
    <property type="match status" value="1"/>
</dbReference>
<feature type="region of interest" description="Disordered" evidence="1">
    <location>
        <begin position="50"/>
        <end position="69"/>
    </location>
</feature>
<organism evidence="4 5">
    <name type="scientific">Butyricimonas hominis</name>
    <dbReference type="NCBI Taxonomy" id="2763032"/>
    <lineage>
        <taxon>Bacteria</taxon>
        <taxon>Pseudomonadati</taxon>
        <taxon>Bacteroidota</taxon>
        <taxon>Bacteroidia</taxon>
        <taxon>Bacteroidales</taxon>
        <taxon>Odoribacteraceae</taxon>
        <taxon>Butyricimonas</taxon>
    </lineage>
</organism>
<sequence>MNKFFTLVFAALAFTAFTACSDDKSGPDGDDIAPEGEAWTTLRISSSSNLGRAITNPMPGDTYPSTSPEETEAQEVLAIFFNGYDATSVVTDVKQITLKPNSTISDAFLVSDKSKSILVIVNPPSNFPTFTKGQPFATVNAALAVHTDIYTDNKFMMTNAKGGLEPSLNDGSPAAGLPLFTNKADAEASGNAMKINVDRVVSKVRVYVTYASTEAFQVRDASWVINLTNKWYYPVSERVKTFLDTPTTLDEYELGTYRIDPNFDHTNIPYPSAVFNEQYDFYTQQDVIDNKITWINPVNSADPNPAGKPQYCAENTQRKEDNTYAYTTQVLLKATYLPKYKTFDGQIIDTQEGNNDWMDINGGFYTYTVMLGWIEDELTKKYQDQNPAGYVTNVTTAFNKYLKYLEGKGVANVQEVVIPNDLTGTSVADLVQAFENQKAGVVANGADVDTDEIVKYYKSGISYYPIAIKHDNDTDGSNNEFGEFGVVRNSMYDIKVNSFNNPGYPIIPEPDPDKKDEFEYWLAIEIGVNPWTWYTQEENL</sequence>
<dbReference type="Proteomes" id="UP000646484">
    <property type="component" value="Unassembled WGS sequence"/>
</dbReference>
<reference evidence="4 5" key="1">
    <citation type="submission" date="2020-08" db="EMBL/GenBank/DDBJ databases">
        <title>Genome public.</title>
        <authorList>
            <person name="Liu C."/>
            <person name="Sun Q."/>
        </authorList>
    </citation>
    <scope>NUCLEOTIDE SEQUENCE [LARGE SCALE GENOMIC DNA]</scope>
    <source>
        <strain evidence="4 5">NSJ-56</strain>
    </source>
</reference>
<keyword evidence="5" id="KW-1185">Reference proteome</keyword>
<dbReference type="Gene3D" id="1.10.20.150">
    <property type="match status" value="1"/>
</dbReference>
<dbReference type="EMBL" id="JACOOH010000005">
    <property type="protein sequence ID" value="MBC5622123.1"/>
    <property type="molecule type" value="Genomic_DNA"/>
</dbReference>
<dbReference type="NCBIfam" id="NF038041">
    <property type="entry name" value="fim_Mfa1_fam"/>
    <property type="match status" value="1"/>
</dbReference>